<feature type="transmembrane region" description="Helical" evidence="1">
    <location>
        <begin position="78"/>
        <end position="100"/>
    </location>
</feature>
<reference evidence="3" key="1">
    <citation type="journal article" date="2019" name="Int. J. Syst. Evol. Microbiol.">
        <title>The Global Catalogue of Microorganisms (GCM) 10K type strain sequencing project: providing services to taxonomists for standard genome sequencing and annotation.</title>
        <authorList>
            <consortium name="The Broad Institute Genomics Platform"/>
            <consortium name="The Broad Institute Genome Sequencing Center for Infectious Disease"/>
            <person name="Wu L."/>
            <person name="Ma J."/>
        </authorList>
    </citation>
    <scope>NUCLEOTIDE SEQUENCE [LARGE SCALE GENOMIC DNA]</scope>
    <source>
        <strain evidence="3">CECT 7649</strain>
    </source>
</reference>
<dbReference type="Proteomes" id="UP001597051">
    <property type="component" value="Unassembled WGS sequence"/>
</dbReference>
<sequence>MKKIAIEIKWGLLFSIATLVWMIIENVVGLHDKYISKHLIYTNLFAIIAIAIYFLALKEKKHSIFNGKMTWRQGFISGVTLSIVISFLSPLVQYITFTLITPQFFTNIIKYAVENKVQTQEQAEAYFSLKNYMLQGVFGGLSMGVFTSAIVAFILKTKNYKN</sequence>
<protein>
    <submittedName>
        <fullName evidence="2">DUF4199 domain-containing protein</fullName>
    </submittedName>
</protein>
<keyword evidence="1" id="KW-1133">Transmembrane helix</keyword>
<keyword evidence="1" id="KW-0812">Transmembrane</keyword>
<dbReference type="EMBL" id="JBHTIZ010000046">
    <property type="protein sequence ID" value="MFD0985423.1"/>
    <property type="molecule type" value="Genomic_DNA"/>
</dbReference>
<comment type="caution">
    <text evidence="2">The sequence shown here is derived from an EMBL/GenBank/DDBJ whole genome shotgun (WGS) entry which is preliminary data.</text>
</comment>
<name>A0ABW3J5D6_9FLAO</name>
<proteinExistence type="predicted"/>
<dbReference type="InterPro" id="IPR025250">
    <property type="entry name" value="DUF4199"/>
</dbReference>
<dbReference type="RefSeq" id="WP_379759261.1">
    <property type="nucleotide sequence ID" value="NZ_JBHSYB010000067.1"/>
</dbReference>
<evidence type="ECO:0000313" key="3">
    <source>
        <dbReference type="Proteomes" id="UP001597051"/>
    </source>
</evidence>
<feature type="transmembrane region" description="Helical" evidence="1">
    <location>
        <begin position="132"/>
        <end position="155"/>
    </location>
</feature>
<accession>A0ABW3J5D6</accession>
<gene>
    <name evidence="2" type="ORF">ACFQ0S_13150</name>
</gene>
<feature type="transmembrane region" description="Helical" evidence="1">
    <location>
        <begin position="39"/>
        <end position="57"/>
    </location>
</feature>
<evidence type="ECO:0000313" key="2">
    <source>
        <dbReference type="EMBL" id="MFD0985423.1"/>
    </source>
</evidence>
<keyword evidence="3" id="KW-1185">Reference proteome</keyword>
<evidence type="ECO:0000256" key="1">
    <source>
        <dbReference type="SAM" id="Phobius"/>
    </source>
</evidence>
<dbReference type="Pfam" id="PF13858">
    <property type="entry name" value="DUF4199"/>
    <property type="match status" value="1"/>
</dbReference>
<organism evidence="2 3">
    <name type="scientific">Flavobacterium myungsuense</name>
    <dbReference type="NCBI Taxonomy" id="651823"/>
    <lineage>
        <taxon>Bacteria</taxon>
        <taxon>Pseudomonadati</taxon>
        <taxon>Bacteroidota</taxon>
        <taxon>Flavobacteriia</taxon>
        <taxon>Flavobacteriales</taxon>
        <taxon>Flavobacteriaceae</taxon>
        <taxon>Flavobacterium</taxon>
    </lineage>
</organism>
<keyword evidence="1" id="KW-0472">Membrane</keyword>